<proteinExistence type="predicted"/>
<protein>
    <submittedName>
        <fullName evidence="2">Uncharacterized protein</fullName>
    </submittedName>
</protein>
<evidence type="ECO:0000313" key="3">
    <source>
        <dbReference type="Proteomes" id="UP000183974"/>
    </source>
</evidence>
<accession>A0A1M7CEG7</accession>
<dbReference type="EMBL" id="FRBR01000004">
    <property type="protein sequence ID" value="SHL65603.1"/>
    <property type="molecule type" value="Genomic_DNA"/>
</dbReference>
<reference evidence="2 3" key="1">
    <citation type="submission" date="2016-11" db="EMBL/GenBank/DDBJ databases">
        <authorList>
            <person name="Jaros S."/>
            <person name="Januszkiewicz K."/>
            <person name="Wedrychowicz H."/>
        </authorList>
    </citation>
    <scope>NUCLEOTIDE SEQUENCE [LARGE SCALE GENOMIC DNA]</scope>
    <source>
        <strain evidence="2 3">DSM 29589</strain>
    </source>
</reference>
<feature type="transmembrane region" description="Helical" evidence="1">
    <location>
        <begin position="47"/>
        <end position="65"/>
    </location>
</feature>
<feature type="transmembrane region" description="Helical" evidence="1">
    <location>
        <begin position="201"/>
        <end position="218"/>
    </location>
</feature>
<sequence>MSRFSFADQVIFGFLNATLVFTLAYAVLDFGPQFATGFAIEDGPIEYGTAVALFMASLVLFWRAIRLGRAARIGAGLLVAFYALIFVFGAGEEISWGQRIIGWETTGYFLENNRQYETNLHNLAFGGEQLAKTLFGSVLTTILLLYLVVLPPLYPRVRWIAKLADALMVPVPGLRHTIIAVVASLLVAAVDLPRKWEVYEFIFGLLSLSIFIGPANPARFDTSGASEK</sequence>
<gene>
    <name evidence="2" type="ORF">SAMN05444398_104207</name>
</gene>
<dbReference type="AlphaFoldDB" id="A0A1M7CEG7"/>
<dbReference type="STRING" id="337701.SAMN05444398_104207"/>
<evidence type="ECO:0000313" key="2">
    <source>
        <dbReference type="EMBL" id="SHL65603.1"/>
    </source>
</evidence>
<dbReference type="RefSeq" id="WP_073034547.1">
    <property type="nucleotide sequence ID" value="NZ_BMLR01000004.1"/>
</dbReference>
<feature type="transmembrane region" description="Helical" evidence="1">
    <location>
        <begin position="7"/>
        <end position="27"/>
    </location>
</feature>
<dbReference type="OrthoDB" id="7067875at2"/>
<keyword evidence="1" id="KW-1133">Transmembrane helix</keyword>
<dbReference type="Proteomes" id="UP000183974">
    <property type="component" value="Unassembled WGS sequence"/>
</dbReference>
<keyword evidence="3" id="KW-1185">Reference proteome</keyword>
<evidence type="ECO:0000256" key="1">
    <source>
        <dbReference type="SAM" id="Phobius"/>
    </source>
</evidence>
<feature type="transmembrane region" description="Helical" evidence="1">
    <location>
        <begin position="134"/>
        <end position="154"/>
    </location>
</feature>
<keyword evidence="1" id="KW-0472">Membrane</keyword>
<feature type="transmembrane region" description="Helical" evidence="1">
    <location>
        <begin position="166"/>
        <end position="189"/>
    </location>
</feature>
<organism evidence="2 3">
    <name type="scientific">Roseovarius pacificus</name>
    <dbReference type="NCBI Taxonomy" id="337701"/>
    <lineage>
        <taxon>Bacteria</taxon>
        <taxon>Pseudomonadati</taxon>
        <taxon>Pseudomonadota</taxon>
        <taxon>Alphaproteobacteria</taxon>
        <taxon>Rhodobacterales</taxon>
        <taxon>Roseobacteraceae</taxon>
        <taxon>Roseovarius</taxon>
    </lineage>
</organism>
<keyword evidence="1" id="KW-0812">Transmembrane</keyword>
<name>A0A1M7CEG7_9RHOB</name>
<feature type="transmembrane region" description="Helical" evidence="1">
    <location>
        <begin position="72"/>
        <end position="90"/>
    </location>
</feature>